<protein>
    <submittedName>
        <fullName evidence="1">Uncharacterized protein</fullName>
    </submittedName>
</protein>
<dbReference type="AlphaFoldDB" id="A0A6J4R7B2"/>
<evidence type="ECO:0000313" key="1">
    <source>
        <dbReference type="EMBL" id="CAA9466119.1"/>
    </source>
</evidence>
<dbReference type="EMBL" id="CADCVF010000072">
    <property type="protein sequence ID" value="CAA9466119.1"/>
    <property type="molecule type" value="Genomic_DNA"/>
</dbReference>
<sequence>MLDADECSVFNNTVASRKLAARALDPDRMVEEHNCVLRSQIPVPVSTHLHAGRTPPGSDGYPRT</sequence>
<organism evidence="1">
    <name type="scientific">uncultured Rubrobacteraceae bacterium</name>
    <dbReference type="NCBI Taxonomy" id="349277"/>
    <lineage>
        <taxon>Bacteria</taxon>
        <taxon>Bacillati</taxon>
        <taxon>Actinomycetota</taxon>
        <taxon>Rubrobacteria</taxon>
        <taxon>Rubrobacterales</taxon>
        <taxon>Rubrobacteraceae</taxon>
        <taxon>environmental samples</taxon>
    </lineage>
</organism>
<name>A0A6J4R7B2_9ACTN</name>
<accession>A0A6J4R7B2</accession>
<proteinExistence type="predicted"/>
<gene>
    <name evidence="1" type="ORF">AVDCRST_MAG58-3492</name>
</gene>
<reference evidence="1" key="1">
    <citation type="submission" date="2020-02" db="EMBL/GenBank/DDBJ databases">
        <authorList>
            <person name="Meier V. D."/>
        </authorList>
    </citation>
    <scope>NUCLEOTIDE SEQUENCE</scope>
    <source>
        <strain evidence="1">AVDCRST_MAG58</strain>
    </source>
</reference>